<dbReference type="FunFam" id="3.40.1350.10:FF:000024">
    <property type="entry name" value="Fanconi-associated nuclease"/>
    <property type="match status" value="1"/>
</dbReference>
<keyword evidence="8" id="KW-0378">Hydrolase</keyword>
<comment type="cofactor">
    <cofactor evidence="2">
        <name>Mn(2+)</name>
        <dbReference type="ChEBI" id="CHEBI:29035"/>
    </cofactor>
</comment>
<dbReference type="InterPro" id="IPR014883">
    <property type="entry name" value="VRR_NUC"/>
</dbReference>
<evidence type="ECO:0000313" key="12">
    <source>
        <dbReference type="EMBL" id="MQT46843.1"/>
    </source>
</evidence>
<sequence>MISDPLQDPFYYLKNFQHVLAWVAARYEDVLSPEEQQFIAGFGQLPTPSQALWVRMVMRKGAHFRASKLSYAEIGDIRSAARPLVEGGWANDQAPLVLAEVFEVLTKPEILGCFSAHITQPKGKKTAWLEDLAADFPHQQSFNKWHPALDEQLYTLNYRDLSDRLRLMFFGNLSQGWPDLVLADLGLFNYETVAFSPESRALRCRADIDGYLHLYACREAFEAGGDVQDIQGRVLDYQTDNRWLQRRRARLLFQIGQFHERAGELAQALRVYRDSQHPEARLRMVRVLELLGEFEQAMALTEPSADAPFTDAEQQQLLRMLPRLRRKLGLAALERPKAQPIERLDLSLDRDEPLSVEFKVVKHLQAPEAPVYYVENTLINGLFGLLCWPAIFAPLPGAFFHPYQSGPADLLDQDFFSRRADVFDACLAQLDSLQYQHTIRATYAAKFGVQSPFVAWEYVSESLLDDALLCLPPEHLKVWFKRLLQDIKTNRAGMPDLIQFWPAQKAYRMIEVKGPGDRLQDNQLRWLALCEQHQMPVTVCYVQWQDLSP</sequence>
<evidence type="ECO:0000256" key="1">
    <source>
        <dbReference type="ARBA" id="ARBA00000983"/>
    </source>
</evidence>
<evidence type="ECO:0000313" key="14">
    <source>
        <dbReference type="Proteomes" id="UP000441404"/>
    </source>
</evidence>
<dbReference type="Gene3D" id="3.40.1350.10">
    <property type="match status" value="1"/>
</dbReference>
<dbReference type="AlphaFoldDB" id="A0A6A7YKP5"/>
<dbReference type="Proteomes" id="UP000441404">
    <property type="component" value="Unassembled WGS sequence"/>
</dbReference>
<evidence type="ECO:0000256" key="6">
    <source>
        <dbReference type="ARBA" id="ARBA00022722"/>
    </source>
</evidence>
<dbReference type="Pfam" id="PF21315">
    <property type="entry name" value="FAN1_HTH"/>
    <property type="match status" value="1"/>
</dbReference>
<protein>
    <recommendedName>
        <fullName evidence="5">phosphodiesterase I</fullName>
        <ecNumber evidence="5">3.1.4.1</ecNumber>
    </recommendedName>
</protein>
<organism evidence="12 14">
    <name type="scientific">Pseudomonas helleri</name>
    <dbReference type="NCBI Taxonomy" id="1608996"/>
    <lineage>
        <taxon>Bacteria</taxon>
        <taxon>Pseudomonadati</taxon>
        <taxon>Pseudomonadota</taxon>
        <taxon>Gammaproteobacteria</taxon>
        <taxon>Pseudomonadales</taxon>
        <taxon>Pseudomonadaceae</taxon>
        <taxon>Pseudomonas</taxon>
    </lineage>
</organism>
<comment type="catalytic activity">
    <reaction evidence="1">
        <text>Hydrolytically removes 5'-nucleotides successively from the 3'-hydroxy termini of 3'-hydroxy-terminated oligonucleotides.</text>
        <dbReference type="EC" id="3.1.4.1"/>
    </reaction>
</comment>
<dbReference type="PANTHER" id="PTHR15749:SF4">
    <property type="entry name" value="FANCONI-ASSOCIATED NUCLEASE 1"/>
    <property type="match status" value="1"/>
</dbReference>
<accession>A0A6A7YKP5</accession>
<feature type="domain" description="VRR-NUC" evidence="11">
    <location>
        <begin position="430"/>
        <end position="544"/>
    </location>
</feature>
<dbReference type="Gene3D" id="1.25.40.10">
    <property type="entry name" value="Tetratricopeptide repeat domain"/>
    <property type="match status" value="1"/>
</dbReference>
<evidence type="ECO:0000313" key="13">
    <source>
        <dbReference type="EMBL" id="MQT87848.1"/>
    </source>
</evidence>
<name>A0A6A7YKP5_9PSED</name>
<evidence type="ECO:0000313" key="15">
    <source>
        <dbReference type="Proteomes" id="UP000489190"/>
    </source>
</evidence>
<dbReference type="Pfam" id="PF08774">
    <property type="entry name" value="VRR_NUC"/>
    <property type="match status" value="1"/>
</dbReference>
<evidence type="ECO:0000256" key="8">
    <source>
        <dbReference type="ARBA" id="ARBA00022801"/>
    </source>
</evidence>
<evidence type="ECO:0000256" key="5">
    <source>
        <dbReference type="ARBA" id="ARBA00012029"/>
    </source>
</evidence>
<keyword evidence="10" id="KW-0464">Manganese</keyword>
<dbReference type="GO" id="GO:0046872">
    <property type="term" value="F:metal ion binding"/>
    <property type="evidence" value="ECO:0007669"/>
    <property type="project" value="UniProtKB-KW"/>
</dbReference>
<dbReference type="Pfam" id="PF18081">
    <property type="entry name" value="FANC_SAP"/>
    <property type="match status" value="1"/>
</dbReference>
<comment type="caution">
    <text evidence="12">The sequence shown here is derived from an EMBL/GenBank/DDBJ whole genome shotgun (WGS) entry which is preliminary data.</text>
</comment>
<dbReference type="EC" id="3.1.4.1" evidence="5"/>
<keyword evidence="6" id="KW-0540">Nuclease</keyword>
<dbReference type="InterPro" id="IPR033315">
    <property type="entry name" value="Fan1-like"/>
</dbReference>
<comment type="similarity">
    <text evidence="4">Belongs to the FAN1 family.</text>
</comment>
<dbReference type="InterPro" id="IPR040603">
    <property type="entry name" value="FAN1_SAP_bact"/>
</dbReference>
<keyword evidence="9" id="KW-0460">Magnesium</keyword>
<dbReference type="InterPro" id="IPR049125">
    <property type="entry name" value="FAN1-like_WH"/>
</dbReference>
<dbReference type="GO" id="GO:0003676">
    <property type="term" value="F:nucleic acid binding"/>
    <property type="evidence" value="ECO:0007669"/>
    <property type="project" value="InterPro"/>
</dbReference>
<dbReference type="InterPro" id="IPR011856">
    <property type="entry name" value="tRNA_endonuc-like_dom_sf"/>
</dbReference>
<proteinExistence type="inferred from homology"/>
<gene>
    <name evidence="13" type="ORF">GHO39_01535</name>
    <name evidence="12" type="ORF">GHO40_08900</name>
</gene>
<dbReference type="EMBL" id="WIWI01000003">
    <property type="protein sequence ID" value="MQT87848.1"/>
    <property type="molecule type" value="Genomic_DNA"/>
</dbReference>
<evidence type="ECO:0000256" key="4">
    <source>
        <dbReference type="ARBA" id="ARBA00005533"/>
    </source>
</evidence>
<dbReference type="InterPro" id="IPR011990">
    <property type="entry name" value="TPR-like_helical_dom_sf"/>
</dbReference>
<evidence type="ECO:0000256" key="3">
    <source>
        <dbReference type="ARBA" id="ARBA00001946"/>
    </source>
</evidence>
<evidence type="ECO:0000256" key="9">
    <source>
        <dbReference type="ARBA" id="ARBA00022842"/>
    </source>
</evidence>
<evidence type="ECO:0000256" key="2">
    <source>
        <dbReference type="ARBA" id="ARBA00001936"/>
    </source>
</evidence>
<dbReference type="RefSeq" id="WP_323368927.1">
    <property type="nucleotide sequence ID" value="NZ_WIWI01000003.1"/>
</dbReference>
<keyword evidence="7" id="KW-0479">Metal-binding</keyword>
<dbReference type="EMBL" id="WIWJ01000012">
    <property type="protein sequence ID" value="MQT46843.1"/>
    <property type="molecule type" value="Genomic_DNA"/>
</dbReference>
<reference evidence="14 15" key="1">
    <citation type="submission" date="2019-10" db="EMBL/GenBank/DDBJ databases">
        <title>Evaluation of single-gene subtyping targets for Pseudomonas.</title>
        <authorList>
            <person name="Reichler S.J."/>
            <person name="Orsi R.H."/>
            <person name="Wiedmann M."/>
            <person name="Martin N.H."/>
            <person name="Murphy S.I."/>
        </authorList>
    </citation>
    <scope>NUCLEOTIDE SEQUENCE [LARGE SCALE GENOMIC DNA]</scope>
    <source>
        <strain evidence="13 15">FSL R10-3254</strain>
        <strain evidence="12 14">FSL R10-3257</strain>
    </source>
</reference>
<dbReference type="Proteomes" id="UP000489190">
    <property type="component" value="Unassembled WGS sequence"/>
</dbReference>
<dbReference type="GO" id="GO:0004528">
    <property type="term" value="F:phosphodiesterase I activity"/>
    <property type="evidence" value="ECO:0007669"/>
    <property type="project" value="UniProtKB-EC"/>
</dbReference>
<dbReference type="PANTHER" id="PTHR15749">
    <property type="entry name" value="FANCONI-ASSOCIATED NUCLEASE 1"/>
    <property type="match status" value="1"/>
</dbReference>
<evidence type="ECO:0000256" key="10">
    <source>
        <dbReference type="ARBA" id="ARBA00023211"/>
    </source>
</evidence>
<dbReference type="GO" id="GO:0036297">
    <property type="term" value="P:interstrand cross-link repair"/>
    <property type="evidence" value="ECO:0007669"/>
    <property type="project" value="InterPro"/>
</dbReference>
<comment type="cofactor">
    <cofactor evidence="3">
        <name>Mg(2+)</name>
        <dbReference type="ChEBI" id="CHEBI:18420"/>
    </cofactor>
</comment>
<dbReference type="SMART" id="SM00990">
    <property type="entry name" value="VRR_NUC"/>
    <property type="match status" value="1"/>
</dbReference>
<evidence type="ECO:0000256" key="7">
    <source>
        <dbReference type="ARBA" id="ARBA00022723"/>
    </source>
</evidence>
<evidence type="ECO:0000259" key="11">
    <source>
        <dbReference type="SMART" id="SM00990"/>
    </source>
</evidence>